<dbReference type="InterPro" id="IPR027354">
    <property type="entry name" value="YcgL_dom"/>
</dbReference>
<accession>A0A1I1R9S0</accession>
<evidence type="ECO:0000313" key="3">
    <source>
        <dbReference type="Proteomes" id="UP000198611"/>
    </source>
</evidence>
<dbReference type="PROSITE" id="PS51648">
    <property type="entry name" value="YCGL"/>
    <property type="match status" value="1"/>
</dbReference>
<dbReference type="OrthoDB" id="7062382at2"/>
<sequence>MKCAVLRSERRQETYLYVPLDDEGEPDLEQVPAALTDHLGRLETALAELDLAGRERLARADPKAVTEALAEKGYYLQTPPPITELMDRAGEVAGKGDE</sequence>
<reference evidence="2 3" key="1">
    <citation type="submission" date="2016-10" db="EMBL/GenBank/DDBJ databases">
        <authorList>
            <person name="de Groot N.N."/>
        </authorList>
    </citation>
    <scope>NUCLEOTIDE SEQUENCE [LARGE SCALE GENOMIC DNA]</scope>
    <source>
        <strain evidence="2 3">HL3</strain>
    </source>
</reference>
<proteinExistence type="predicted"/>
<dbReference type="AlphaFoldDB" id="A0A1I1R9S0"/>
<protein>
    <recommendedName>
        <fullName evidence="1">YcgL domain-containing protein</fullName>
    </recommendedName>
</protein>
<name>A0A1I1R9S0_9GAMM</name>
<dbReference type="Pfam" id="PF05166">
    <property type="entry name" value="YcgL"/>
    <property type="match status" value="1"/>
</dbReference>
<dbReference type="Gene3D" id="3.10.510.20">
    <property type="entry name" value="YcgL domain"/>
    <property type="match status" value="1"/>
</dbReference>
<dbReference type="EMBL" id="FOMJ01000004">
    <property type="protein sequence ID" value="SFD31081.1"/>
    <property type="molecule type" value="Genomic_DNA"/>
</dbReference>
<organism evidence="2 3">
    <name type="scientific">Thiohalospira halophila DSM 15071</name>
    <dbReference type="NCBI Taxonomy" id="1123397"/>
    <lineage>
        <taxon>Bacteria</taxon>
        <taxon>Pseudomonadati</taxon>
        <taxon>Pseudomonadota</taxon>
        <taxon>Gammaproteobacteria</taxon>
        <taxon>Thiohalospirales</taxon>
        <taxon>Thiohalospiraceae</taxon>
        <taxon>Thiohalospira</taxon>
    </lineage>
</organism>
<dbReference type="SUPFAM" id="SSF160191">
    <property type="entry name" value="YcgL-like"/>
    <property type="match status" value="1"/>
</dbReference>
<evidence type="ECO:0000313" key="2">
    <source>
        <dbReference type="EMBL" id="SFD31081.1"/>
    </source>
</evidence>
<dbReference type="Proteomes" id="UP000198611">
    <property type="component" value="Unassembled WGS sequence"/>
</dbReference>
<dbReference type="PANTHER" id="PTHR38109">
    <property type="entry name" value="PROTEIN YCGL"/>
    <property type="match status" value="1"/>
</dbReference>
<keyword evidence="3" id="KW-1185">Reference proteome</keyword>
<gene>
    <name evidence="2" type="ORF">SAMN05660831_01379</name>
</gene>
<dbReference type="RefSeq" id="WP_093428031.1">
    <property type="nucleotide sequence ID" value="NZ_FOMJ01000004.1"/>
</dbReference>
<dbReference type="STRING" id="1123397.SAMN05660831_01379"/>
<evidence type="ECO:0000259" key="1">
    <source>
        <dbReference type="PROSITE" id="PS51648"/>
    </source>
</evidence>
<feature type="domain" description="YcgL" evidence="1">
    <location>
        <begin position="1"/>
        <end position="90"/>
    </location>
</feature>
<dbReference type="PANTHER" id="PTHR38109:SF1">
    <property type="entry name" value="PROTEIN YCGL"/>
    <property type="match status" value="1"/>
</dbReference>
<dbReference type="InterPro" id="IPR038068">
    <property type="entry name" value="YcgL-like_sf"/>
</dbReference>